<dbReference type="Pfam" id="PF11848">
    <property type="entry name" value="DUF3368"/>
    <property type="match status" value="1"/>
</dbReference>
<organism evidence="1">
    <name type="scientific">hydrothermal vent metagenome</name>
    <dbReference type="NCBI Taxonomy" id="652676"/>
    <lineage>
        <taxon>unclassified sequences</taxon>
        <taxon>metagenomes</taxon>
        <taxon>ecological metagenomes</taxon>
    </lineage>
</organism>
<dbReference type="PANTHER" id="PTHR39550:SF1">
    <property type="entry name" value="SLL0658 PROTEIN"/>
    <property type="match status" value="1"/>
</dbReference>
<evidence type="ECO:0000313" key="1">
    <source>
        <dbReference type="EMBL" id="VAX31840.1"/>
    </source>
</evidence>
<dbReference type="AlphaFoldDB" id="A0A3B1DAI2"/>
<accession>A0A3B1DAI2</accession>
<sequence>MDETIVVSNSTPLINFSNIGQLEILQVLFGRIVIPEAVWEEIVVKASNYPPSHSSRIYAGLAKRI</sequence>
<name>A0A3B1DAI2_9ZZZZ</name>
<dbReference type="InterPro" id="IPR021799">
    <property type="entry name" value="PIN-like_prokaryotic"/>
</dbReference>
<reference evidence="1" key="1">
    <citation type="submission" date="2018-06" db="EMBL/GenBank/DDBJ databases">
        <authorList>
            <person name="Zhirakovskaya E."/>
        </authorList>
    </citation>
    <scope>NUCLEOTIDE SEQUENCE</scope>
</reference>
<gene>
    <name evidence="1" type="ORF">MNBD_NITROSPIRAE02-129</name>
</gene>
<dbReference type="EMBL" id="UOGH01000218">
    <property type="protein sequence ID" value="VAX31840.1"/>
    <property type="molecule type" value="Genomic_DNA"/>
</dbReference>
<protein>
    <submittedName>
        <fullName evidence="1">Uncharacterized protein</fullName>
    </submittedName>
</protein>
<dbReference type="PANTHER" id="PTHR39550">
    <property type="entry name" value="SLL0658 PROTEIN"/>
    <property type="match status" value="1"/>
</dbReference>
<proteinExistence type="predicted"/>